<evidence type="ECO:0000313" key="1">
    <source>
        <dbReference type="EMBL" id="KAJ4716345.1"/>
    </source>
</evidence>
<protein>
    <submittedName>
        <fullName evidence="1">Calcium-dependent lipid-binding domain-containing protein</fullName>
    </submittedName>
</protein>
<gene>
    <name evidence="1" type="ORF">OWV82_011376</name>
</gene>
<dbReference type="Proteomes" id="UP001164539">
    <property type="component" value="Chromosome 6"/>
</dbReference>
<reference evidence="1 2" key="1">
    <citation type="journal article" date="2023" name="Science">
        <title>Complex scaffold remodeling in plant triterpene biosynthesis.</title>
        <authorList>
            <person name="De La Pena R."/>
            <person name="Hodgson H."/>
            <person name="Liu J.C."/>
            <person name="Stephenson M.J."/>
            <person name="Martin A.C."/>
            <person name="Owen C."/>
            <person name="Harkess A."/>
            <person name="Leebens-Mack J."/>
            <person name="Jimenez L.E."/>
            <person name="Osbourn A."/>
            <person name="Sattely E.S."/>
        </authorList>
    </citation>
    <scope>NUCLEOTIDE SEQUENCE [LARGE SCALE GENOMIC DNA]</scope>
    <source>
        <strain evidence="2">cv. JPN11</strain>
        <tissue evidence="1">Leaf</tissue>
    </source>
</reference>
<proteinExistence type="predicted"/>
<name>A0ACC1XYL5_MELAZ</name>
<dbReference type="EMBL" id="CM051399">
    <property type="protein sequence ID" value="KAJ4716345.1"/>
    <property type="molecule type" value="Genomic_DNA"/>
</dbReference>
<keyword evidence="2" id="KW-1185">Reference proteome</keyword>
<comment type="caution">
    <text evidence="1">The sequence shown here is derived from an EMBL/GenBank/DDBJ whole genome shotgun (WGS) entry which is preliminary data.</text>
</comment>
<accession>A0ACC1XYL5</accession>
<evidence type="ECO:0000313" key="2">
    <source>
        <dbReference type="Proteomes" id="UP001164539"/>
    </source>
</evidence>
<organism evidence="1 2">
    <name type="scientific">Melia azedarach</name>
    <name type="common">Chinaberry tree</name>
    <dbReference type="NCBI Taxonomy" id="155640"/>
    <lineage>
        <taxon>Eukaryota</taxon>
        <taxon>Viridiplantae</taxon>
        <taxon>Streptophyta</taxon>
        <taxon>Embryophyta</taxon>
        <taxon>Tracheophyta</taxon>
        <taxon>Spermatophyta</taxon>
        <taxon>Magnoliopsida</taxon>
        <taxon>eudicotyledons</taxon>
        <taxon>Gunneridae</taxon>
        <taxon>Pentapetalae</taxon>
        <taxon>rosids</taxon>
        <taxon>malvids</taxon>
        <taxon>Sapindales</taxon>
        <taxon>Meliaceae</taxon>
        <taxon>Melia</taxon>
    </lineage>
</organism>
<sequence>MNTSKSLHTKSILEINLISAQQLVSSKKSYRIQTYVVAYLDYDEKSKLLSRIDELGSRNPTWNDKFIFCVDSALLNATSCIVFEIYKVGRKLFQKDKRIGVVRVLLEDLIHGGGSNHKFMAFHVRNRSDIPQGILNIGVVTFNGICEQVMSRLLGSNSGIDYRNFLGGSGGL</sequence>